<comment type="caution">
    <text evidence="12">The sequence shown here is derived from an EMBL/GenBank/DDBJ whole genome shotgun (WGS) entry which is preliminary data.</text>
</comment>
<feature type="transmembrane region" description="Helical" evidence="10">
    <location>
        <begin position="83"/>
        <end position="105"/>
    </location>
</feature>
<feature type="transmembrane region" description="Helical" evidence="10">
    <location>
        <begin position="153"/>
        <end position="184"/>
    </location>
</feature>
<name>A0A392NI38_9FABA</name>
<dbReference type="Pfam" id="PF00999">
    <property type="entry name" value="Na_H_Exchanger"/>
    <property type="match status" value="1"/>
</dbReference>
<evidence type="ECO:0000256" key="9">
    <source>
        <dbReference type="ARBA" id="ARBA00038341"/>
    </source>
</evidence>
<comment type="subcellular location">
    <subcellularLocation>
        <location evidence="1">Membrane</location>
        <topology evidence="1">Multi-pass membrane protein</topology>
    </subcellularLocation>
</comment>
<organism evidence="12 13">
    <name type="scientific">Trifolium medium</name>
    <dbReference type="NCBI Taxonomy" id="97028"/>
    <lineage>
        <taxon>Eukaryota</taxon>
        <taxon>Viridiplantae</taxon>
        <taxon>Streptophyta</taxon>
        <taxon>Embryophyta</taxon>
        <taxon>Tracheophyta</taxon>
        <taxon>Spermatophyta</taxon>
        <taxon>Magnoliopsida</taxon>
        <taxon>eudicotyledons</taxon>
        <taxon>Gunneridae</taxon>
        <taxon>Pentapetalae</taxon>
        <taxon>rosids</taxon>
        <taxon>fabids</taxon>
        <taxon>Fabales</taxon>
        <taxon>Fabaceae</taxon>
        <taxon>Papilionoideae</taxon>
        <taxon>50 kb inversion clade</taxon>
        <taxon>NPAAA clade</taxon>
        <taxon>Hologalegina</taxon>
        <taxon>IRL clade</taxon>
        <taxon>Trifolieae</taxon>
        <taxon>Trifolium</taxon>
    </lineage>
</organism>
<keyword evidence="8 10" id="KW-0472">Membrane</keyword>
<dbReference type="InterPro" id="IPR038770">
    <property type="entry name" value="Na+/solute_symporter_sf"/>
</dbReference>
<evidence type="ECO:0000313" key="12">
    <source>
        <dbReference type="EMBL" id="MCH99547.1"/>
    </source>
</evidence>
<dbReference type="Proteomes" id="UP000265520">
    <property type="component" value="Unassembled WGS sequence"/>
</dbReference>
<keyword evidence="5" id="KW-0630">Potassium</keyword>
<dbReference type="InterPro" id="IPR006153">
    <property type="entry name" value="Cation/H_exchanger_TM"/>
</dbReference>
<dbReference type="GO" id="GO:1902600">
    <property type="term" value="P:proton transmembrane transport"/>
    <property type="evidence" value="ECO:0007669"/>
    <property type="project" value="InterPro"/>
</dbReference>
<dbReference type="InterPro" id="IPR050794">
    <property type="entry name" value="CPA2_transporter"/>
</dbReference>
<feature type="domain" description="Cation/H+ exchanger transmembrane" evidence="11">
    <location>
        <begin position="2"/>
        <end position="287"/>
    </location>
</feature>
<dbReference type="EMBL" id="LXQA010040609">
    <property type="protein sequence ID" value="MCH99547.1"/>
    <property type="molecule type" value="Genomic_DNA"/>
</dbReference>
<feature type="transmembrane region" description="Helical" evidence="10">
    <location>
        <begin position="117"/>
        <end position="141"/>
    </location>
</feature>
<evidence type="ECO:0000259" key="11">
    <source>
        <dbReference type="Pfam" id="PF00999"/>
    </source>
</evidence>
<evidence type="ECO:0000256" key="4">
    <source>
        <dbReference type="ARBA" id="ARBA00022692"/>
    </source>
</evidence>
<feature type="non-terminal residue" evidence="12">
    <location>
        <position position="1"/>
    </location>
</feature>
<feature type="transmembrane region" description="Helical" evidence="10">
    <location>
        <begin position="265"/>
        <end position="285"/>
    </location>
</feature>
<protein>
    <submittedName>
        <fullName evidence="12">Cation/H(+) antiporter 18-like</fullName>
    </submittedName>
</protein>
<feature type="transmembrane region" description="Helical" evidence="10">
    <location>
        <begin position="49"/>
        <end position="71"/>
    </location>
</feature>
<sequence length="289" mass="30519">IELDPKSLRKTGGRVLAIAMVGISLPFALGIGSSFVLKKTIAKDANTSAFLVYMGVALSITAFPVLARILAELKLLTTSVGQMAMSAAAVNDVAAWILLALAVALSGNTQSPLVSLWVFLSGFVFVVCSIVIVLPIFKWMAQQCHEGEPVDELYICSTLAAVLAAGFVTDAIGIHAMFGAFVFGILIPKDGPFSGALVEKIEDLVSGLLLPLYFVSSGLKTDVATIQGLQSWGLLVFVTFTACFGKIVGTIVVSLLCKVSFNESVVLGFLMNSKGLVELIVLNIGKDRK</sequence>
<dbReference type="GO" id="GO:0015297">
    <property type="term" value="F:antiporter activity"/>
    <property type="evidence" value="ECO:0007669"/>
    <property type="project" value="InterPro"/>
</dbReference>
<evidence type="ECO:0000256" key="10">
    <source>
        <dbReference type="SAM" id="Phobius"/>
    </source>
</evidence>
<feature type="non-terminal residue" evidence="12">
    <location>
        <position position="289"/>
    </location>
</feature>
<dbReference type="GO" id="GO:0006813">
    <property type="term" value="P:potassium ion transport"/>
    <property type="evidence" value="ECO:0007669"/>
    <property type="project" value="UniProtKB-KW"/>
</dbReference>
<evidence type="ECO:0000256" key="5">
    <source>
        <dbReference type="ARBA" id="ARBA00022958"/>
    </source>
</evidence>
<keyword evidence="3" id="KW-0633">Potassium transport</keyword>
<proteinExistence type="inferred from homology"/>
<dbReference type="PANTHER" id="PTHR32468">
    <property type="entry name" value="CATION/H + ANTIPORTER"/>
    <property type="match status" value="1"/>
</dbReference>
<feature type="transmembrane region" description="Helical" evidence="10">
    <location>
        <begin position="15"/>
        <end position="37"/>
    </location>
</feature>
<keyword evidence="13" id="KW-1185">Reference proteome</keyword>
<comment type="similarity">
    <text evidence="9">Belongs to the monovalent cation:proton antiporter 2 (CPA2) transporter (TC 2.A.37) family. CHX (TC 2.A.37.4) subfamily.</text>
</comment>
<evidence type="ECO:0000256" key="7">
    <source>
        <dbReference type="ARBA" id="ARBA00023065"/>
    </source>
</evidence>
<dbReference type="GO" id="GO:0006885">
    <property type="term" value="P:regulation of pH"/>
    <property type="evidence" value="ECO:0007669"/>
    <property type="project" value="TreeGrafter"/>
</dbReference>
<dbReference type="GO" id="GO:0016020">
    <property type="term" value="C:membrane"/>
    <property type="evidence" value="ECO:0007669"/>
    <property type="project" value="UniProtKB-SubCell"/>
</dbReference>
<evidence type="ECO:0000313" key="13">
    <source>
        <dbReference type="Proteomes" id="UP000265520"/>
    </source>
</evidence>
<keyword evidence="7" id="KW-0406">Ion transport</keyword>
<feature type="transmembrane region" description="Helical" evidence="10">
    <location>
        <begin position="232"/>
        <end position="253"/>
    </location>
</feature>
<dbReference type="GO" id="GO:0012505">
    <property type="term" value="C:endomembrane system"/>
    <property type="evidence" value="ECO:0007669"/>
    <property type="project" value="TreeGrafter"/>
</dbReference>
<dbReference type="PANTHER" id="PTHR32468:SF34">
    <property type="entry name" value="CATION_H(+) ANTIPORTER 18"/>
    <property type="match status" value="1"/>
</dbReference>
<dbReference type="Gene3D" id="1.20.1530.20">
    <property type="match status" value="1"/>
</dbReference>
<dbReference type="AlphaFoldDB" id="A0A392NI38"/>
<evidence type="ECO:0000256" key="2">
    <source>
        <dbReference type="ARBA" id="ARBA00022448"/>
    </source>
</evidence>
<reference evidence="12 13" key="1">
    <citation type="journal article" date="2018" name="Front. Plant Sci.">
        <title>Red Clover (Trifolium pratense) and Zigzag Clover (T. medium) - A Picture of Genomic Similarities and Differences.</title>
        <authorList>
            <person name="Dluhosova J."/>
            <person name="Istvanek J."/>
            <person name="Nedelnik J."/>
            <person name="Repkova J."/>
        </authorList>
    </citation>
    <scope>NUCLEOTIDE SEQUENCE [LARGE SCALE GENOMIC DNA]</scope>
    <source>
        <strain evidence="13">cv. 10/8</strain>
        <tissue evidence="12">Leaf</tissue>
    </source>
</reference>
<accession>A0A392NI38</accession>
<keyword evidence="6 10" id="KW-1133">Transmembrane helix</keyword>
<keyword evidence="4 10" id="KW-0812">Transmembrane</keyword>
<evidence type="ECO:0000256" key="1">
    <source>
        <dbReference type="ARBA" id="ARBA00004141"/>
    </source>
</evidence>
<evidence type="ECO:0000256" key="3">
    <source>
        <dbReference type="ARBA" id="ARBA00022538"/>
    </source>
</evidence>
<keyword evidence="2" id="KW-0813">Transport</keyword>
<evidence type="ECO:0000256" key="8">
    <source>
        <dbReference type="ARBA" id="ARBA00023136"/>
    </source>
</evidence>
<evidence type="ECO:0000256" key="6">
    <source>
        <dbReference type="ARBA" id="ARBA00022989"/>
    </source>
</evidence>